<evidence type="ECO:0000313" key="7">
    <source>
        <dbReference type="Proteomes" id="UP000494040"/>
    </source>
</evidence>
<comment type="subcellular location">
    <subcellularLocation>
        <location evidence="4">Cytoplasm</location>
        <location evidence="4">Cytoskeleton</location>
        <location evidence="4">Cilium axoneme</location>
    </subcellularLocation>
</comment>
<dbReference type="PANTHER" id="PTHR19960">
    <property type="entry name" value="TEKTIN"/>
    <property type="match status" value="1"/>
</dbReference>
<dbReference type="InterPro" id="IPR000435">
    <property type="entry name" value="Tektins"/>
</dbReference>
<dbReference type="GO" id="GO:0060294">
    <property type="term" value="P:cilium movement involved in cell motility"/>
    <property type="evidence" value="ECO:0007669"/>
    <property type="project" value="UniProtKB-UniRule"/>
</dbReference>
<evidence type="ECO:0000256" key="4">
    <source>
        <dbReference type="RuleBase" id="RU367040"/>
    </source>
</evidence>
<keyword evidence="4" id="KW-0969">Cilium</keyword>
<keyword evidence="7" id="KW-1185">Reference proteome</keyword>
<dbReference type="EnsemblMetazoa" id="XM_014394826.1">
    <property type="protein sequence ID" value="XP_014250312.1"/>
    <property type="gene ID" value="LOC106667115"/>
</dbReference>
<keyword evidence="3 5" id="KW-0175">Coiled coil</keyword>
<comment type="similarity">
    <text evidence="1 4">Belongs to the tektin family.</text>
</comment>
<dbReference type="PANTHER" id="PTHR19960:SF12">
    <property type="entry name" value="TEKTIN-4"/>
    <property type="match status" value="1"/>
</dbReference>
<dbReference type="GO" id="GO:0005634">
    <property type="term" value="C:nucleus"/>
    <property type="evidence" value="ECO:0007669"/>
    <property type="project" value="TreeGrafter"/>
</dbReference>
<dbReference type="GO" id="GO:0005930">
    <property type="term" value="C:axoneme"/>
    <property type="evidence" value="ECO:0007669"/>
    <property type="project" value="UniProtKB-SubCell"/>
</dbReference>
<evidence type="ECO:0000313" key="6">
    <source>
        <dbReference type="EnsemblMetazoa" id="XP_014250312.1"/>
    </source>
</evidence>
<keyword evidence="4" id="KW-0966">Cell projection</keyword>
<evidence type="ECO:0000256" key="2">
    <source>
        <dbReference type="ARBA" id="ARBA00022490"/>
    </source>
</evidence>
<sequence>MEKRASCHKSCGRKPSFKQAKECKYITEGEEAPAYLPQPKDKYGDVIGGENQTMGPIGPWAGGNVEWSPHSGLTGTRPVVDHYSTTRYSEGEWRKHNEEVLCSSADDLHRVNMAEFNSRRGLACIAATADKNQYLNTVRIGERTHEILRWKNEVEREIYAFIEEVKLLEQKRRQARQAGGVLELVRSISSECLERRACRDGHDLMRDTVEEELIKERALVYEVGGLIERTLKQINEQQIRNKSIKEHLEGDWSDKKEAYEIEAQNMGLRTGNITVLFKPASTRFPANQSTPLGWESATKELLMVAEAVRAQSCELRALLDGPILQDCIKDLRAQADRVDAALAKGIADTQNCIKAMEAELEVVVRRNAESEKLILDLQYGIRGLDEAMKTAQTRLDYLQRRPRCENTRDKAQFGLVDEVKNLAEQTSALKGQLAEAEEALLNLIRSRAILEKELQNKLKTLDIDRYRCQVIRSHYPSSSAMAGF</sequence>
<evidence type="ECO:0000256" key="5">
    <source>
        <dbReference type="SAM" id="Coils"/>
    </source>
</evidence>
<dbReference type="GO" id="GO:0015630">
    <property type="term" value="C:microtubule cytoskeleton"/>
    <property type="evidence" value="ECO:0007669"/>
    <property type="project" value="UniProtKB-UniRule"/>
</dbReference>
<proteinExistence type="inferred from homology"/>
<dbReference type="OrthoDB" id="5788000at2759"/>
<evidence type="ECO:0000256" key="1">
    <source>
        <dbReference type="ARBA" id="ARBA00007209"/>
    </source>
</evidence>
<dbReference type="PRINTS" id="PR00511">
    <property type="entry name" value="TEKTIN"/>
</dbReference>
<keyword evidence="4" id="KW-0282">Flagellum</keyword>
<organism evidence="6 7">
    <name type="scientific">Cimex lectularius</name>
    <name type="common">Bed bug</name>
    <name type="synonym">Acanthia lectularia</name>
    <dbReference type="NCBI Taxonomy" id="79782"/>
    <lineage>
        <taxon>Eukaryota</taxon>
        <taxon>Metazoa</taxon>
        <taxon>Ecdysozoa</taxon>
        <taxon>Arthropoda</taxon>
        <taxon>Hexapoda</taxon>
        <taxon>Insecta</taxon>
        <taxon>Pterygota</taxon>
        <taxon>Neoptera</taxon>
        <taxon>Paraneoptera</taxon>
        <taxon>Hemiptera</taxon>
        <taxon>Heteroptera</taxon>
        <taxon>Panheteroptera</taxon>
        <taxon>Cimicomorpha</taxon>
        <taxon>Cimicidae</taxon>
        <taxon>Cimex</taxon>
    </lineage>
</organism>
<dbReference type="OMA" id="RNLEDTH"/>
<protein>
    <recommendedName>
        <fullName evidence="4">Tektin</fullName>
    </recommendedName>
</protein>
<gene>
    <name evidence="6" type="primary">106667115</name>
</gene>
<keyword evidence="2" id="KW-0963">Cytoplasm</keyword>
<evidence type="ECO:0000256" key="3">
    <source>
        <dbReference type="ARBA" id="ARBA00023054"/>
    </source>
</evidence>
<name>A0A8I6THV1_CIMLE</name>
<dbReference type="Proteomes" id="UP000494040">
    <property type="component" value="Unassembled WGS sequence"/>
</dbReference>
<feature type="coiled-coil region" evidence="5">
    <location>
        <begin position="353"/>
        <end position="453"/>
    </location>
</feature>
<dbReference type="InterPro" id="IPR048256">
    <property type="entry name" value="Tektin-like"/>
</dbReference>
<dbReference type="Pfam" id="PF03148">
    <property type="entry name" value="Tektin"/>
    <property type="match status" value="1"/>
</dbReference>
<dbReference type="GO" id="GO:0060271">
    <property type="term" value="P:cilium assembly"/>
    <property type="evidence" value="ECO:0007669"/>
    <property type="project" value="UniProtKB-UniRule"/>
</dbReference>
<dbReference type="KEGG" id="clec:106667115"/>
<dbReference type="AlphaFoldDB" id="A0A8I6THV1"/>
<reference evidence="6" key="1">
    <citation type="submission" date="2022-01" db="UniProtKB">
        <authorList>
            <consortium name="EnsemblMetazoa"/>
        </authorList>
    </citation>
    <scope>IDENTIFICATION</scope>
</reference>
<accession>A0A8I6THV1</accession>